<dbReference type="PANTHER" id="PTHR21015">
    <property type="entry name" value="UDP-N-ACETYLGLUCOSAMINE--N-ACETYLMURAMYL-(PENTAPEPTIDE) PYROPHOSPHORYL-UNDECAPRENOL N-ACETYLGLUCOSAMINE TRANSFERASE 1"/>
    <property type="match status" value="1"/>
</dbReference>
<dbReference type="InterPro" id="IPR020023">
    <property type="entry name" value="PseG"/>
</dbReference>
<evidence type="ECO:0000256" key="1">
    <source>
        <dbReference type="PIRSR" id="PIRSR620023-1"/>
    </source>
</evidence>
<dbReference type="RefSeq" id="WP_035234577.1">
    <property type="nucleotide sequence ID" value="NZ_ARXV01000017.1"/>
</dbReference>
<gene>
    <name evidence="4" type="ORF">Y5S_03268</name>
</gene>
<reference evidence="4 5" key="1">
    <citation type="submission" date="2012-09" db="EMBL/GenBank/DDBJ databases">
        <title>Genome Sequence of alkane-degrading Bacterium Alcanivorax sp. 19-m-6.</title>
        <authorList>
            <person name="Lai Q."/>
            <person name="Shao Z."/>
        </authorList>
    </citation>
    <scope>NUCLEOTIDE SEQUENCE [LARGE SCALE GENOMIC DNA]</scope>
    <source>
        <strain evidence="4 5">19-m-6</strain>
    </source>
</reference>
<protein>
    <submittedName>
        <fullName evidence="4">Polysaccharide biosynthesis protein</fullName>
    </submittedName>
</protein>
<dbReference type="InterPro" id="IPR007235">
    <property type="entry name" value="Glyco_trans_28_C"/>
</dbReference>
<dbReference type="NCBIfam" id="TIGR03590">
    <property type="entry name" value="PseG"/>
    <property type="match status" value="1"/>
</dbReference>
<dbReference type="Gene3D" id="3.40.50.2000">
    <property type="entry name" value="Glycogen Phosphorylase B"/>
    <property type="match status" value="1"/>
</dbReference>
<dbReference type="PANTHER" id="PTHR21015:SF22">
    <property type="entry name" value="GLYCOSYLTRANSFERASE"/>
    <property type="match status" value="1"/>
</dbReference>
<dbReference type="Pfam" id="PF04101">
    <property type="entry name" value="Glyco_tran_28_C"/>
    <property type="match status" value="1"/>
</dbReference>
<name>A0A095SGI4_9GAMM</name>
<dbReference type="Proteomes" id="UP000029444">
    <property type="component" value="Unassembled WGS sequence"/>
</dbReference>
<keyword evidence="5" id="KW-1185">Reference proteome</keyword>
<comment type="caution">
    <text evidence="4">The sequence shown here is derived from an EMBL/GenBank/DDBJ whole genome shotgun (WGS) entry which is preliminary data.</text>
</comment>
<feature type="active site" description="Proton acceptor" evidence="1">
    <location>
        <position position="17"/>
    </location>
</feature>
<dbReference type="GO" id="GO:0016758">
    <property type="term" value="F:hexosyltransferase activity"/>
    <property type="evidence" value="ECO:0007669"/>
    <property type="project" value="InterPro"/>
</dbReference>
<organism evidence="4 5">
    <name type="scientific">Alcanivorax nanhaiticus</name>
    <dbReference type="NCBI Taxonomy" id="1177154"/>
    <lineage>
        <taxon>Bacteria</taxon>
        <taxon>Pseudomonadati</taxon>
        <taxon>Pseudomonadota</taxon>
        <taxon>Gammaproteobacteria</taxon>
        <taxon>Oceanospirillales</taxon>
        <taxon>Alcanivoracaceae</taxon>
        <taxon>Alcanivorax</taxon>
    </lineage>
</organism>
<evidence type="ECO:0000313" key="4">
    <source>
        <dbReference type="EMBL" id="KGD63459.1"/>
    </source>
</evidence>
<evidence type="ECO:0000256" key="2">
    <source>
        <dbReference type="PIRSR" id="PIRSR620023-2"/>
    </source>
</evidence>
<feature type="binding site" evidence="2">
    <location>
        <position position="283"/>
    </location>
    <ligand>
        <name>substrate</name>
    </ligand>
</feature>
<sequence>MNVVFRADASLLIGSGHVMRCLALASRLRDEGHECLFVCREHEGHLGKRIISAGFELVLLTSSGSKPKPDCLAGTDYKSWLGSSLADDALETAACLVNRCVDWLVVDHYALDAEWEKLVVERLEVEHVLVIDDLANRDHQCDLLVDQNLGRFEDSYKGLIPSAAICLAGPKYALLRSEFLRWRPVSLQYRSEAKLQRIMISLGGVDADNVTSQILTAVAEHGGFSGIEFDVVLGERAPHLQQVRELQQRLPLKVTVSVNVSNMAERMSHADLVIGAAGGSAWERCCLGVPTALVILAENQRAGAVALSASGAAYLIAMEEGLSHSLAEWLERMKSDNCEALEAMSRAASQICDGQGLDRVLHHMLKITGGKNA</sequence>
<dbReference type="AlphaFoldDB" id="A0A095SGI4"/>
<accession>A0A095SGI4</accession>
<evidence type="ECO:0000313" key="5">
    <source>
        <dbReference type="Proteomes" id="UP000029444"/>
    </source>
</evidence>
<dbReference type="PATRIC" id="fig|1177154.3.peg.3307"/>
<dbReference type="Gene3D" id="3.40.50.11190">
    <property type="match status" value="1"/>
</dbReference>
<dbReference type="EMBL" id="ARXV01000017">
    <property type="protein sequence ID" value="KGD63459.1"/>
    <property type="molecule type" value="Genomic_DNA"/>
</dbReference>
<proteinExistence type="predicted"/>
<dbReference type="OrthoDB" id="9788924at2"/>
<evidence type="ECO:0000259" key="3">
    <source>
        <dbReference type="Pfam" id="PF04101"/>
    </source>
</evidence>
<dbReference type="SUPFAM" id="SSF53756">
    <property type="entry name" value="UDP-Glycosyltransferase/glycogen phosphorylase"/>
    <property type="match status" value="1"/>
</dbReference>
<dbReference type="eggNOG" id="COG3980">
    <property type="taxonomic scope" value="Bacteria"/>
</dbReference>
<feature type="binding site" evidence="2">
    <location>
        <position position="176"/>
    </location>
    <ligand>
        <name>substrate</name>
    </ligand>
</feature>
<dbReference type="STRING" id="1177154.Y5S_03268"/>
<feature type="domain" description="Glycosyl transferase family 28 C-terminal" evidence="3">
    <location>
        <begin position="205"/>
        <end position="348"/>
    </location>
</feature>